<reference evidence="2 3" key="1">
    <citation type="submission" date="2018-03" db="EMBL/GenBank/DDBJ databases">
        <title>Genomic Encyclopedia of Archaeal and Bacterial Type Strains, Phase II (KMG-II): from individual species to whole genera.</title>
        <authorList>
            <person name="Goeker M."/>
        </authorList>
    </citation>
    <scope>NUCLEOTIDE SEQUENCE [LARGE SCALE GENOMIC DNA]</scope>
    <source>
        <strain evidence="2 3">DSM 45601</strain>
    </source>
</reference>
<dbReference type="AlphaFoldDB" id="A0A2T0Q278"/>
<protein>
    <submittedName>
        <fullName evidence="2">Phospholipase D-like protein</fullName>
    </submittedName>
</protein>
<dbReference type="GO" id="GO:0003824">
    <property type="term" value="F:catalytic activity"/>
    <property type="evidence" value="ECO:0007669"/>
    <property type="project" value="InterPro"/>
</dbReference>
<dbReference type="CDD" id="cd09176">
    <property type="entry name" value="PLDc_unchar6"/>
    <property type="match status" value="1"/>
</dbReference>
<accession>A0A2T0Q278</accession>
<dbReference type="InterPro" id="IPR025202">
    <property type="entry name" value="PLD-like_dom"/>
</dbReference>
<dbReference type="InterPro" id="IPR001736">
    <property type="entry name" value="PLipase_D/transphosphatidylase"/>
</dbReference>
<dbReference type="Proteomes" id="UP000237846">
    <property type="component" value="Unassembled WGS sequence"/>
</dbReference>
<dbReference type="Gene3D" id="3.30.870.10">
    <property type="entry name" value="Endonuclease Chain A"/>
    <property type="match status" value="1"/>
</dbReference>
<organism evidence="2 3">
    <name type="scientific">Allonocardiopsis opalescens</name>
    <dbReference type="NCBI Taxonomy" id="1144618"/>
    <lineage>
        <taxon>Bacteria</taxon>
        <taxon>Bacillati</taxon>
        <taxon>Actinomycetota</taxon>
        <taxon>Actinomycetes</taxon>
        <taxon>Streptosporangiales</taxon>
        <taxon>Allonocardiopsis</taxon>
    </lineage>
</organism>
<dbReference type="SUPFAM" id="SSF56024">
    <property type="entry name" value="Phospholipase D/nuclease"/>
    <property type="match status" value="1"/>
</dbReference>
<name>A0A2T0Q278_9ACTN</name>
<dbReference type="InterPro" id="IPR059166">
    <property type="entry name" value="PLD-like_cat"/>
</dbReference>
<dbReference type="PROSITE" id="PS50035">
    <property type="entry name" value="PLD"/>
    <property type="match status" value="1"/>
</dbReference>
<proteinExistence type="predicted"/>
<dbReference type="Pfam" id="PF13091">
    <property type="entry name" value="PLDc_2"/>
    <property type="match status" value="1"/>
</dbReference>
<comment type="caution">
    <text evidence="2">The sequence shown here is derived from an EMBL/GenBank/DDBJ whole genome shotgun (WGS) entry which is preliminary data.</text>
</comment>
<dbReference type="OrthoDB" id="4752397at2"/>
<dbReference type="RefSeq" id="WP_146159476.1">
    <property type="nucleotide sequence ID" value="NZ_PVZC01000005.1"/>
</dbReference>
<gene>
    <name evidence="2" type="ORF">CLV72_105258</name>
</gene>
<dbReference type="EMBL" id="PVZC01000005">
    <property type="protein sequence ID" value="PRX97905.1"/>
    <property type="molecule type" value="Genomic_DNA"/>
</dbReference>
<feature type="domain" description="PLD phosphodiesterase" evidence="1">
    <location>
        <begin position="82"/>
        <end position="108"/>
    </location>
</feature>
<sequence length="298" mass="33148">MQDRAHVWEQLEILLSHAKGRVVLVAPFIKRSIFEAALHCVSTDVAEIRCITRWVPSEIAAGVSDPEIIQLAANDPRIQIHLCHALHAKLYIADELCLVGSANLTAKALGKTSDSNLEILIEASTSHPGVQRLLSTLEGMTSPATASLAEFMREQAEMVLPTTASSILGVQVTADLWTPSTREPARLYQFYRGSRGMPASIRKGVLSDLAYLDLPAGLSEERFNDAVQTRLRDIPGLLELLGQPRLSPEDLRQVIAGRGKSDEEVRVMTDTLAAWLAHFERFYRAYDRWELRQGRELK</sequence>
<evidence type="ECO:0000313" key="3">
    <source>
        <dbReference type="Proteomes" id="UP000237846"/>
    </source>
</evidence>
<dbReference type="GO" id="GO:0006793">
    <property type="term" value="P:phosphorus metabolic process"/>
    <property type="evidence" value="ECO:0007669"/>
    <property type="project" value="UniProtKB-ARBA"/>
</dbReference>
<keyword evidence="3" id="KW-1185">Reference proteome</keyword>
<evidence type="ECO:0000259" key="1">
    <source>
        <dbReference type="PROSITE" id="PS50035"/>
    </source>
</evidence>
<evidence type="ECO:0000313" key="2">
    <source>
        <dbReference type="EMBL" id="PRX97905.1"/>
    </source>
</evidence>